<dbReference type="InterPro" id="IPR019819">
    <property type="entry name" value="Carboxylesterase_B_CS"/>
</dbReference>
<name>A0A7F5RHY8_AGRPL</name>
<protein>
    <submittedName>
        <fullName evidence="7">Carboxylesterase 1C</fullName>
    </submittedName>
</protein>
<gene>
    <name evidence="7" type="primary">LOC112906134</name>
</gene>
<dbReference type="Proteomes" id="UP000192223">
    <property type="component" value="Unplaced"/>
</dbReference>
<dbReference type="InterPro" id="IPR029058">
    <property type="entry name" value="AB_hydrolase_fold"/>
</dbReference>
<keyword evidence="2 4" id="KW-0732">Signal</keyword>
<dbReference type="KEGG" id="apln:112906134"/>
<evidence type="ECO:0000256" key="2">
    <source>
        <dbReference type="ARBA" id="ARBA00022729"/>
    </source>
</evidence>
<dbReference type="InterPro" id="IPR002018">
    <property type="entry name" value="CarbesteraseB"/>
</dbReference>
<keyword evidence="3" id="KW-0325">Glycoprotein</keyword>
<feature type="chain" id="PRO_5028888008" evidence="4">
    <location>
        <begin position="18"/>
        <end position="609"/>
    </location>
</feature>
<evidence type="ECO:0000256" key="3">
    <source>
        <dbReference type="ARBA" id="ARBA00023180"/>
    </source>
</evidence>
<dbReference type="InParanoid" id="A0A7F5RHY8"/>
<dbReference type="InterPro" id="IPR051093">
    <property type="entry name" value="Neuroligin/BSAL"/>
</dbReference>
<evidence type="ECO:0000313" key="6">
    <source>
        <dbReference type="Proteomes" id="UP000192223"/>
    </source>
</evidence>
<feature type="domain" description="Carboxylesterase type B" evidence="5">
    <location>
        <begin position="20"/>
        <end position="559"/>
    </location>
</feature>
<dbReference type="AlphaFoldDB" id="A0A7F5RHY8"/>
<feature type="signal peptide" evidence="4">
    <location>
        <begin position="1"/>
        <end position="17"/>
    </location>
</feature>
<accession>A0A7F5RHY8</accession>
<evidence type="ECO:0000259" key="5">
    <source>
        <dbReference type="Pfam" id="PF00135"/>
    </source>
</evidence>
<dbReference type="PANTHER" id="PTHR43903">
    <property type="entry name" value="NEUROLIGIN"/>
    <property type="match status" value="1"/>
</dbReference>
<reference evidence="7" key="1">
    <citation type="submission" date="2025-08" db="UniProtKB">
        <authorList>
            <consortium name="RefSeq"/>
        </authorList>
    </citation>
    <scope>IDENTIFICATION</scope>
    <source>
        <tissue evidence="7">Entire body</tissue>
    </source>
</reference>
<evidence type="ECO:0000313" key="7">
    <source>
        <dbReference type="RefSeq" id="XP_025835617.1"/>
    </source>
</evidence>
<dbReference type="Gene3D" id="3.40.50.1820">
    <property type="entry name" value="alpha/beta hydrolase"/>
    <property type="match status" value="1"/>
</dbReference>
<dbReference type="RefSeq" id="XP_025835617.1">
    <property type="nucleotide sequence ID" value="XM_025979832.1"/>
</dbReference>
<dbReference type="SUPFAM" id="SSF53474">
    <property type="entry name" value="alpha/beta-Hydrolases"/>
    <property type="match status" value="1"/>
</dbReference>
<proteinExistence type="inferred from homology"/>
<dbReference type="OrthoDB" id="408631at2759"/>
<evidence type="ECO:0000256" key="1">
    <source>
        <dbReference type="ARBA" id="ARBA00005964"/>
    </source>
</evidence>
<dbReference type="PROSITE" id="PS00941">
    <property type="entry name" value="CARBOXYLESTERASE_B_2"/>
    <property type="match status" value="1"/>
</dbReference>
<organism evidence="6 7">
    <name type="scientific">Agrilus planipennis</name>
    <name type="common">Emerald ash borer</name>
    <name type="synonym">Agrilus marcopoli</name>
    <dbReference type="NCBI Taxonomy" id="224129"/>
    <lineage>
        <taxon>Eukaryota</taxon>
        <taxon>Metazoa</taxon>
        <taxon>Ecdysozoa</taxon>
        <taxon>Arthropoda</taxon>
        <taxon>Hexapoda</taxon>
        <taxon>Insecta</taxon>
        <taxon>Pterygota</taxon>
        <taxon>Neoptera</taxon>
        <taxon>Endopterygota</taxon>
        <taxon>Coleoptera</taxon>
        <taxon>Polyphaga</taxon>
        <taxon>Elateriformia</taxon>
        <taxon>Buprestoidea</taxon>
        <taxon>Buprestidae</taxon>
        <taxon>Agrilinae</taxon>
        <taxon>Agrilus</taxon>
    </lineage>
</organism>
<comment type="similarity">
    <text evidence="1">Belongs to the type-B carboxylesterase/lipase family.</text>
</comment>
<evidence type="ECO:0000256" key="4">
    <source>
        <dbReference type="SAM" id="SignalP"/>
    </source>
</evidence>
<dbReference type="Pfam" id="PF00135">
    <property type="entry name" value="COesterase"/>
    <property type="match status" value="1"/>
</dbReference>
<dbReference type="GeneID" id="112906134"/>
<sequence length="609" mass="69234">MCRLIIIHLFIFCPCFGRDPPTVDIPSQGTIMGKEISMIRTKTILAFLGIPYAQPPLENLRFAPPVTNTLPSWDDIKNATQFAPACLQTEKDINKQDMPFLKIISNQTFETSEDCLYLNVFVPIGKPPTEKFATIIWFHPGNFTTGNPAMWNPYELVFRHQVIVVTVAFRLNILGFFTTMDGEAPGNYGLMDQQAAMMWVKNNINIFGGNPDNICIMGYGTGALSVGIHMVNSQSRELFNKAIAMSGNFMNPTAVKYPNEDKKILDEIAEYFACYRTPTSDLINCLRRAAAQNLVAFTSSVNWRPLIDIGLSNTTPPFLPRPPKAFFEEGDFAQVPFLTGYTNMENALSIDMLDPEMVQDKQINDEFLKESLEQLAQKDLPPLNENDSCIYNYDHVSDSVLFFYGSQEASKDPNKTRKVIIDYVTEKNFGASTFLNAQYVSKLQKTYVYRFDMKPSTSAVITDIPEWVSAPHLFDLIYIWGIPFWVPLKDQEWDGRDKRTSITIMSLWTNFAKYSNPTESNTHGIRWDVFTPDNPGILIIDRIFNMSDQSKLNYKAFEFWNDYYPKVVEVATQCCNATDSSISIYWSTDSCFHIFIMIFVGLLTACKGL</sequence>
<keyword evidence="6" id="KW-1185">Reference proteome</keyword>